<feature type="domain" description="TRNA-binding" evidence="8">
    <location>
        <begin position="256"/>
        <end position="359"/>
    </location>
</feature>
<dbReference type="SUPFAM" id="SSF47616">
    <property type="entry name" value="GST C-terminal domain-like"/>
    <property type="match status" value="1"/>
</dbReference>
<evidence type="ECO:0000256" key="7">
    <source>
        <dbReference type="SAM" id="MobiDB-lite"/>
    </source>
</evidence>
<gene>
    <name evidence="9" type="ORF">HPP92_015593</name>
</gene>
<dbReference type="SUPFAM" id="SSF50249">
    <property type="entry name" value="Nucleic acid-binding proteins"/>
    <property type="match status" value="1"/>
</dbReference>
<dbReference type="InterPro" id="IPR002547">
    <property type="entry name" value="tRNA-bd_dom"/>
</dbReference>
<dbReference type="InterPro" id="IPR036282">
    <property type="entry name" value="Glutathione-S-Trfase_C_sf"/>
</dbReference>
<evidence type="ECO:0000256" key="2">
    <source>
        <dbReference type="ARBA" id="ARBA00022490"/>
    </source>
</evidence>
<dbReference type="InterPro" id="IPR051270">
    <property type="entry name" value="Tyrosine-tRNA_ligase_regulator"/>
</dbReference>
<dbReference type="PANTHER" id="PTHR11586">
    <property type="entry name" value="TRNA-AMINOACYLATION COFACTOR ARC1 FAMILY MEMBER"/>
    <property type="match status" value="1"/>
</dbReference>
<sequence length="417" mass="45696">MAAIVETTTSKEIISRRNKAVIYALCNHLSLDPKNFLTESAESAEIKNLVSVMNHSSKDDAYFSRNQDQVMKWATFADNFPVEKTACNAVLKDLNEDLSKKAVLLGGLKPSVADAILFSDVHAFMSHLSDKEVQKYSNVIRWLDYIQNKEDFGGAFDKITVNKPEFEHFHSVDMINADLVNKKATETIKAVEKLDGNLSTKKGVQEAPANDKSSVGSIKGNKVADVKAATESTKKSTEKKEPSAEMETLDKNSECAVNILNIQVGLIRKAWKHPSADSLLVEEIDVGDGNQRQVVSGLAKYFSPDKLTNRLVVLVTNVKPGKLRDVMSSGLVLCASTQDHTIVEPLTPPEGVKIGERISFSGFEGKPDDVLNPKKKQLEKITPHLFTDDKGVATYKGIPFMTSAGPCTSSIPNASIR</sequence>
<proteinExistence type="predicted"/>
<dbReference type="GO" id="GO:0005737">
    <property type="term" value="C:cytoplasm"/>
    <property type="evidence" value="ECO:0007669"/>
    <property type="project" value="UniProtKB-SubCell"/>
</dbReference>
<keyword evidence="10" id="KW-1185">Reference proteome</keyword>
<dbReference type="AlphaFoldDB" id="A0A835QI68"/>
<dbReference type="InterPro" id="IPR053836">
    <property type="entry name" value="Arc1-like_N"/>
</dbReference>
<dbReference type="Pfam" id="PF01588">
    <property type="entry name" value="tRNA_bind"/>
    <property type="match status" value="1"/>
</dbReference>
<comment type="caution">
    <text evidence="9">The sequence shown here is derived from an EMBL/GenBank/DDBJ whole genome shotgun (WGS) entry which is preliminary data.</text>
</comment>
<accession>A0A835QI68</accession>
<organism evidence="9 10">
    <name type="scientific">Vanilla planifolia</name>
    <name type="common">Vanilla</name>
    <dbReference type="NCBI Taxonomy" id="51239"/>
    <lineage>
        <taxon>Eukaryota</taxon>
        <taxon>Viridiplantae</taxon>
        <taxon>Streptophyta</taxon>
        <taxon>Embryophyta</taxon>
        <taxon>Tracheophyta</taxon>
        <taxon>Spermatophyta</taxon>
        <taxon>Magnoliopsida</taxon>
        <taxon>Liliopsida</taxon>
        <taxon>Asparagales</taxon>
        <taxon>Orchidaceae</taxon>
        <taxon>Vanilloideae</taxon>
        <taxon>Vanilleae</taxon>
        <taxon>Vanilla</taxon>
    </lineage>
</organism>
<name>A0A835QI68_VANPL</name>
<evidence type="ECO:0000259" key="8">
    <source>
        <dbReference type="PROSITE" id="PS50886"/>
    </source>
</evidence>
<dbReference type="InterPro" id="IPR012340">
    <property type="entry name" value="NA-bd_OB-fold"/>
</dbReference>
<comment type="subcellular location">
    <subcellularLocation>
        <location evidence="1">Cytoplasm</location>
    </subcellularLocation>
</comment>
<dbReference type="FunFam" id="2.40.50.140:FF:000047">
    <property type="entry name" value="tyrosine--tRNA ligase, cytoplasmic isoform X2"/>
    <property type="match status" value="1"/>
</dbReference>
<evidence type="ECO:0000256" key="1">
    <source>
        <dbReference type="ARBA" id="ARBA00004496"/>
    </source>
</evidence>
<dbReference type="Proteomes" id="UP000636800">
    <property type="component" value="Chromosome 7"/>
</dbReference>
<dbReference type="GO" id="GO:0032991">
    <property type="term" value="C:protein-containing complex"/>
    <property type="evidence" value="ECO:0007669"/>
    <property type="project" value="UniProtKB-ARBA"/>
</dbReference>
<evidence type="ECO:0000256" key="5">
    <source>
        <dbReference type="ARBA" id="ARBA00022917"/>
    </source>
</evidence>
<evidence type="ECO:0000256" key="6">
    <source>
        <dbReference type="PROSITE-ProRule" id="PRU00209"/>
    </source>
</evidence>
<evidence type="ECO:0000256" key="4">
    <source>
        <dbReference type="ARBA" id="ARBA00022884"/>
    </source>
</evidence>
<evidence type="ECO:0000313" key="9">
    <source>
        <dbReference type="EMBL" id="KAG0473736.1"/>
    </source>
</evidence>
<dbReference type="Gene3D" id="2.40.50.140">
    <property type="entry name" value="Nucleic acid-binding proteins"/>
    <property type="match status" value="1"/>
</dbReference>
<dbReference type="EMBL" id="JADCNL010000007">
    <property type="protein sequence ID" value="KAG0473736.1"/>
    <property type="molecule type" value="Genomic_DNA"/>
</dbReference>
<dbReference type="CDD" id="cd02799">
    <property type="entry name" value="tRNA_bind_EMAP-II_like"/>
    <property type="match status" value="1"/>
</dbReference>
<dbReference type="GO" id="GO:0006412">
    <property type="term" value="P:translation"/>
    <property type="evidence" value="ECO:0007669"/>
    <property type="project" value="UniProtKB-KW"/>
</dbReference>
<dbReference type="PROSITE" id="PS50886">
    <property type="entry name" value="TRBD"/>
    <property type="match status" value="1"/>
</dbReference>
<feature type="region of interest" description="Disordered" evidence="7">
    <location>
        <begin position="226"/>
        <end position="249"/>
    </location>
</feature>
<feature type="compositionally biased region" description="Basic and acidic residues" evidence="7">
    <location>
        <begin position="232"/>
        <end position="249"/>
    </location>
</feature>
<dbReference type="Gene3D" id="1.20.1050.10">
    <property type="match status" value="1"/>
</dbReference>
<protein>
    <recommendedName>
        <fullName evidence="8">tRNA-binding domain-containing protein</fullName>
    </recommendedName>
</protein>
<keyword evidence="2" id="KW-0963">Cytoplasm</keyword>
<evidence type="ECO:0000256" key="3">
    <source>
        <dbReference type="ARBA" id="ARBA00022555"/>
    </source>
</evidence>
<dbReference type="GO" id="GO:0000049">
    <property type="term" value="F:tRNA binding"/>
    <property type="evidence" value="ECO:0007669"/>
    <property type="project" value="UniProtKB-UniRule"/>
</dbReference>
<keyword evidence="4 6" id="KW-0694">RNA-binding</keyword>
<evidence type="ECO:0000313" key="10">
    <source>
        <dbReference type="Proteomes" id="UP000636800"/>
    </source>
</evidence>
<dbReference type="CDD" id="cd10304">
    <property type="entry name" value="GST_C_Arc1p_N_like"/>
    <property type="match status" value="1"/>
</dbReference>
<keyword evidence="5" id="KW-0648">Protein biosynthesis</keyword>
<reference evidence="9 10" key="1">
    <citation type="journal article" date="2020" name="Nat. Food">
        <title>A phased Vanilla planifolia genome enables genetic improvement of flavour and production.</title>
        <authorList>
            <person name="Hasing T."/>
            <person name="Tang H."/>
            <person name="Brym M."/>
            <person name="Khazi F."/>
            <person name="Huang T."/>
            <person name="Chambers A.H."/>
        </authorList>
    </citation>
    <scope>NUCLEOTIDE SEQUENCE [LARGE SCALE GENOMIC DNA]</scope>
    <source>
        <tissue evidence="9">Leaf</tissue>
    </source>
</reference>
<keyword evidence="3 6" id="KW-0820">tRNA-binding</keyword>
<dbReference type="Pfam" id="PF21972">
    <property type="entry name" value="Arc1p_N_like"/>
    <property type="match status" value="1"/>
</dbReference>
<dbReference type="PANTHER" id="PTHR11586:SF33">
    <property type="entry name" value="AMINOACYL TRNA SYNTHASE COMPLEX-INTERACTING MULTIFUNCTIONAL PROTEIN 1"/>
    <property type="match status" value="1"/>
</dbReference>